<evidence type="ECO:0008006" key="5">
    <source>
        <dbReference type="Google" id="ProtNLM"/>
    </source>
</evidence>
<dbReference type="STRING" id="905079.L1J3P1"/>
<dbReference type="KEGG" id="gtt:GUITHDRAFT_110976"/>
<evidence type="ECO:0000313" key="3">
    <source>
        <dbReference type="EnsemblProtists" id="EKX42927"/>
    </source>
</evidence>
<dbReference type="GeneID" id="17299571"/>
<proteinExistence type="predicted"/>
<keyword evidence="4" id="KW-1185">Reference proteome</keyword>
<reference evidence="3" key="3">
    <citation type="submission" date="2015-06" db="UniProtKB">
        <authorList>
            <consortium name="EnsemblProtists"/>
        </authorList>
    </citation>
    <scope>IDENTIFICATION</scope>
</reference>
<sequence length="377" mass="41638">MHVRSVRARCSNKHSLLMQNTLVVATTDAHDQASFSMAMALLRRTDWTSMRERDCEGEMWQSRSEPIILILLALILSFVYSKRSNVFMWLLEDGLVRNDHIDRRFQEITGVQPDDVLFLSRHASASGSPALTVHPIGNPGRAEAEAGGIPNRCPPPSPRLASLYRSLYKKTAASDLKGHFDVSLEGTHHGPWLTTPSLFAEIGRMTISLLARPHTLMNSGSTESEWTRQDAAMHWADVLVEELRIEGGDEEGEQLSAEDKAIVVVGLGGGHYAPRHGDVARKDGVFLGHILPSYTLDFSSSEWKSTVLEAIDSSASAFERAGRAVDVVCHLDKKAFRSADREMLKHLLVSHGYHVAMSPAEADKIVRGAREELSVSP</sequence>
<dbReference type="PANTHER" id="PTHR34667:SF1">
    <property type="entry name" value="D-AMINOACYL-TRNA DEACYLASE"/>
    <property type="match status" value="1"/>
</dbReference>
<dbReference type="OMA" id="IGKPNNF"/>
<dbReference type="PANTHER" id="PTHR34667">
    <property type="entry name" value="D-AMINOACYL-TRNA DEACYLASE"/>
    <property type="match status" value="1"/>
</dbReference>
<dbReference type="EMBL" id="JH993013">
    <property type="protein sequence ID" value="EKX42927.1"/>
    <property type="molecule type" value="Genomic_DNA"/>
</dbReference>
<dbReference type="EnsemblProtists" id="EKX42927">
    <property type="protein sequence ID" value="EKX42927"/>
    <property type="gene ID" value="GUITHDRAFT_110976"/>
</dbReference>
<dbReference type="AlphaFoldDB" id="L1J3P1"/>
<name>L1J3P1_GUITC</name>
<dbReference type="InterPro" id="IPR007508">
    <property type="entry name" value="DtdA"/>
</dbReference>
<evidence type="ECO:0000313" key="4">
    <source>
        <dbReference type="Proteomes" id="UP000011087"/>
    </source>
</evidence>
<protein>
    <recommendedName>
        <fullName evidence="5">D-aminoacyl-tRNA deacylase</fullName>
    </recommendedName>
</protein>
<dbReference type="PaxDb" id="55529-EKX42927"/>
<dbReference type="OrthoDB" id="192183at2759"/>
<dbReference type="Pfam" id="PF04414">
    <property type="entry name" value="tRNA_deacylase"/>
    <property type="match status" value="2"/>
</dbReference>
<dbReference type="GO" id="GO:0051499">
    <property type="term" value="F:D-aminoacyl-tRNA deacylase activity"/>
    <property type="evidence" value="ECO:0007669"/>
    <property type="project" value="InterPro"/>
</dbReference>
<dbReference type="HOGENOM" id="CLU_056464_0_0_1"/>
<feature type="region of interest" description="Disordered" evidence="1">
    <location>
        <begin position="130"/>
        <end position="154"/>
    </location>
</feature>
<evidence type="ECO:0000256" key="1">
    <source>
        <dbReference type="SAM" id="MobiDB-lite"/>
    </source>
</evidence>
<dbReference type="Proteomes" id="UP000011087">
    <property type="component" value="Unassembled WGS sequence"/>
</dbReference>
<gene>
    <name evidence="2" type="ORF">GUITHDRAFT_110976</name>
</gene>
<accession>L1J3P1</accession>
<reference evidence="4" key="2">
    <citation type="submission" date="2012-11" db="EMBL/GenBank/DDBJ databases">
        <authorList>
            <person name="Kuo A."/>
            <person name="Curtis B.A."/>
            <person name="Tanifuji G."/>
            <person name="Burki F."/>
            <person name="Gruber A."/>
            <person name="Irimia M."/>
            <person name="Maruyama S."/>
            <person name="Arias M.C."/>
            <person name="Ball S.G."/>
            <person name="Gile G.H."/>
            <person name="Hirakawa Y."/>
            <person name="Hopkins J.F."/>
            <person name="Rensing S.A."/>
            <person name="Schmutz J."/>
            <person name="Symeonidi A."/>
            <person name="Elias M."/>
            <person name="Eveleigh R.J."/>
            <person name="Herman E.K."/>
            <person name="Klute M.J."/>
            <person name="Nakayama T."/>
            <person name="Obornik M."/>
            <person name="Reyes-Prieto A."/>
            <person name="Armbrust E.V."/>
            <person name="Aves S.J."/>
            <person name="Beiko R.G."/>
            <person name="Coutinho P."/>
            <person name="Dacks J.B."/>
            <person name="Durnford D.G."/>
            <person name="Fast N.M."/>
            <person name="Green B.R."/>
            <person name="Grisdale C."/>
            <person name="Hempe F."/>
            <person name="Henrissat B."/>
            <person name="Hoppner M.P."/>
            <person name="Ishida K.-I."/>
            <person name="Kim E."/>
            <person name="Koreny L."/>
            <person name="Kroth P.G."/>
            <person name="Liu Y."/>
            <person name="Malik S.-B."/>
            <person name="Maier U.G."/>
            <person name="McRose D."/>
            <person name="Mock T."/>
            <person name="Neilson J.A."/>
            <person name="Onodera N.T."/>
            <person name="Poole A.M."/>
            <person name="Pritham E.J."/>
            <person name="Richards T.A."/>
            <person name="Rocap G."/>
            <person name="Roy S.W."/>
            <person name="Sarai C."/>
            <person name="Schaack S."/>
            <person name="Shirato S."/>
            <person name="Slamovits C.H."/>
            <person name="Spencer D.F."/>
            <person name="Suzuki S."/>
            <person name="Worden A.Z."/>
            <person name="Zauner S."/>
            <person name="Barry K."/>
            <person name="Bell C."/>
            <person name="Bharti A.K."/>
            <person name="Crow J.A."/>
            <person name="Grimwood J."/>
            <person name="Kramer R."/>
            <person name="Lindquist E."/>
            <person name="Lucas S."/>
            <person name="Salamov A."/>
            <person name="McFadden G.I."/>
            <person name="Lane C.E."/>
            <person name="Keeling P.J."/>
            <person name="Gray M.W."/>
            <person name="Grigoriev I.V."/>
            <person name="Archibald J.M."/>
        </authorList>
    </citation>
    <scope>NUCLEOTIDE SEQUENCE</scope>
    <source>
        <strain evidence="4">CCMP2712</strain>
    </source>
</reference>
<evidence type="ECO:0000313" key="2">
    <source>
        <dbReference type="EMBL" id="EKX42927.1"/>
    </source>
</evidence>
<dbReference type="Gene3D" id="3.40.630.50">
    <property type="entry name" value="AF0625-like"/>
    <property type="match status" value="1"/>
</dbReference>
<dbReference type="RefSeq" id="XP_005829907.1">
    <property type="nucleotide sequence ID" value="XM_005829850.1"/>
</dbReference>
<dbReference type="eggNOG" id="ENOG502QRIE">
    <property type="taxonomic scope" value="Eukaryota"/>
</dbReference>
<organism evidence="2">
    <name type="scientific">Guillardia theta (strain CCMP2712)</name>
    <name type="common">Cryptophyte</name>
    <dbReference type="NCBI Taxonomy" id="905079"/>
    <lineage>
        <taxon>Eukaryota</taxon>
        <taxon>Cryptophyceae</taxon>
        <taxon>Pyrenomonadales</taxon>
        <taxon>Geminigeraceae</taxon>
        <taxon>Guillardia</taxon>
    </lineage>
</organism>
<dbReference type="Gene3D" id="3.40.50.10700">
    <property type="entry name" value="AF0625-like"/>
    <property type="match status" value="1"/>
</dbReference>
<reference evidence="2 4" key="1">
    <citation type="journal article" date="2012" name="Nature">
        <title>Algal genomes reveal evolutionary mosaicism and the fate of nucleomorphs.</title>
        <authorList>
            <consortium name="DOE Joint Genome Institute"/>
            <person name="Curtis B.A."/>
            <person name="Tanifuji G."/>
            <person name="Burki F."/>
            <person name="Gruber A."/>
            <person name="Irimia M."/>
            <person name="Maruyama S."/>
            <person name="Arias M.C."/>
            <person name="Ball S.G."/>
            <person name="Gile G.H."/>
            <person name="Hirakawa Y."/>
            <person name="Hopkins J.F."/>
            <person name="Kuo A."/>
            <person name="Rensing S.A."/>
            <person name="Schmutz J."/>
            <person name="Symeonidi A."/>
            <person name="Elias M."/>
            <person name="Eveleigh R.J."/>
            <person name="Herman E.K."/>
            <person name="Klute M.J."/>
            <person name="Nakayama T."/>
            <person name="Obornik M."/>
            <person name="Reyes-Prieto A."/>
            <person name="Armbrust E.V."/>
            <person name="Aves S.J."/>
            <person name="Beiko R.G."/>
            <person name="Coutinho P."/>
            <person name="Dacks J.B."/>
            <person name="Durnford D.G."/>
            <person name="Fast N.M."/>
            <person name="Green B.R."/>
            <person name="Grisdale C.J."/>
            <person name="Hempel F."/>
            <person name="Henrissat B."/>
            <person name="Hoppner M.P."/>
            <person name="Ishida K."/>
            <person name="Kim E."/>
            <person name="Koreny L."/>
            <person name="Kroth P.G."/>
            <person name="Liu Y."/>
            <person name="Malik S.B."/>
            <person name="Maier U.G."/>
            <person name="McRose D."/>
            <person name="Mock T."/>
            <person name="Neilson J.A."/>
            <person name="Onodera N.T."/>
            <person name="Poole A.M."/>
            <person name="Pritham E.J."/>
            <person name="Richards T.A."/>
            <person name="Rocap G."/>
            <person name="Roy S.W."/>
            <person name="Sarai C."/>
            <person name="Schaack S."/>
            <person name="Shirato S."/>
            <person name="Slamovits C.H."/>
            <person name="Spencer D.F."/>
            <person name="Suzuki S."/>
            <person name="Worden A.Z."/>
            <person name="Zauner S."/>
            <person name="Barry K."/>
            <person name="Bell C."/>
            <person name="Bharti A.K."/>
            <person name="Crow J.A."/>
            <person name="Grimwood J."/>
            <person name="Kramer R."/>
            <person name="Lindquist E."/>
            <person name="Lucas S."/>
            <person name="Salamov A."/>
            <person name="McFadden G.I."/>
            <person name="Lane C.E."/>
            <person name="Keeling P.J."/>
            <person name="Gray M.W."/>
            <person name="Grigoriev I.V."/>
            <person name="Archibald J.M."/>
        </authorList>
    </citation>
    <scope>NUCLEOTIDE SEQUENCE</scope>
    <source>
        <strain evidence="2 4">CCMP2712</strain>
    </source>
</reference>
<dbReference type="SUPFAM" id="SSF142535">
    <property type="entry name" value="AF0625-like"/>
    <property type="match status" value="1"/>
</dbReference>